<feature type="transmembrane region" description="Helical" evidence="1">
    <location>
        <begin position="128"/>
        <end position="146"/>
    </location>
</feature>
<name>A0A0M3USS8_9FUSO</name>
<proteinExistence type="predicted"/>
<feature type="transmembrane region" description="Helical" evidence="1">
    <location>
        <begin position="77"/>
        <end position="103"/>
    </location>
</feature>
<feature type="transmembrane region" description="Helical" evidence="1">
    <location>
        <begin position="5"/>
        <end position="25"/>
    </location>
</feature>
<evidence type="ECO:0000313" key="3">
    <source>
        <dbReference type="Proteomes" id="UP000063147"/>
    </source>
</evidence>
<dbReference type="EMBL" id="CP012713">
    <property type="protein sequence ID" value="ALF18623.1"/>
    <property type="molecule type" value="Genomic_DNA"/>
</dbReference>
<feature type="transmembrane region" description="Helical" evidence="1">
    <location>
        <begin position="45"/>
        <end position="65"/>
    </location>
</feature>
<keyword evidence="1" id="KW-0472">Membrane</keyword>
<keyword evidence="1" id="KW-0812">Transmembrane</keyword>
<dbReference type="PATRIC" id="fig|76859.3.peg.2168"/>
<dbReference type="AlphaFoldDB" id="A0A0M3USS8"/>
<accession>A0A0M3USS8</accession>
<dbReference type="Proteomes" id="UP000063147">
    <property type="component" value="Chromosome"/>
</dbReference>
<keyword evidence="1" id="KW-1133">Transmembrane helix</keyword>
<organism evidence="2">
    <name type="scientific">Fusobacterium animalis</name>
    <dbReference type="NCBI Taxonomy" id="76859"/>
    <lineage>
        <taxon>Bacteria</taxon>
        <taxon>Fusobacteriati</taxon>
        <taxon>Fusobacteriota</taxon>
        <taxon>Fusobacteriia</taxon>
        <taxon>Fusobacteriales</taxon>
        <taxon>Fusobacteriaceae</taxon>
        <taxon>Fusobacterium</taxon>
    </lineage>
</organism>
<evidence type="ECO:0000256" key="1">
    <source>
        <dbReference type="SAM" id="Phobius"/>
    </source>
</evidence>
<evidence type="ECO:0000313" key="2">
    <source>
        <dbReference type="EMBL" id="ALF18623.1"/>
    </source>
</evidence>
<protein>
    <submittedName>
        <fullName evidence="2">Uncharacterized protein</fullName>
    </submittedName>
</protein>
<sequence>MKNKIYKYILLFLLTFNMILCLGLLKDYNIVGGNTYSNDIPVLSFIYYLFLLYFLVFNGIFFSYVKKNKLKKIYTCIIFLVQFYLVVFFIFCLVYNDIFYWIIKGWKGIGFFYWLKIIKENILENNRYHLIFILEFLIPIRYLYLLRKENIEGNEEK</sequence>
<gene>
    <name evidence="2" type="ORF">RN98_10740</name>
</gene>
<reference evidence="2 3" key="1">
    <citation type="submission" date="2015-09" db="EMBL/GenBank/DDBJ databases">
        <authorList>
            <person name="Jackson K.R."/>
            <person name="Lunt B.L."/>
            <person name="Fisher J.N.B."/>
            <person name="Gardner A.V."/>
            <person name="Bailey M.E."/>
            <person name="Deus L.M."/>
            <person name="Earl A.S."/>
            <person name="Gibby P.D."/>
            <person name="Hartmann K.A."/>
            <person name="Liu J.E."/>
            <person name="Manci A.M."/>
            <person name="Nielsen D.A."/>
            <person name="Solomon M.B."/>
            <person name="Breakwell D.P."/>
            <person name="Burnett S.H."/>
            <person name="Grose J.H."/>
        </authorList>
    </citation>
    <scope>NUCLEOTIDE SEQUENCE [LARGE SCALE GENOMIC DNA]</scope>
    <source>
        <strain evidence="2 3">KCOM 1279</strain>
    </source>
</reference>